<dbReference type="EMBL" id="FMYV01000005">
    <property type="protein sequence ID" value="SDC58565.1"/>
    <property type="molecule type" value="Genomic_DNA"/>
</dbReference>
<evidence type="ECO:0000313" key="3">
    <source>
        <dbReference type="EMBL" id="TGG87358.1"/>
    </source>
</evidence>
<evidence type="ECO:0000313" key="2">
    <source>
        <dbReference type="EMBL" id="SDC58565.1"/>
    </source>
</evidence>
<keyword evidence="4" id="KW-1185">Reference proteome</keyword>
<dbReference type="Proteomes" id="UP000297288">
    <property type="component" value="Unassembled WGS sequence"/>
</dbReference>
<evidence type="ECO:0000256" key="1">
    <source>
        <dbReference type="SAM" id="Phobius"/>
    </source>
</evidence>
<accession>A0A1G6MU94</accession>
<protein>
    <submittedName>
        <fullName evidence="2">Uncharacterized protein</fullName>
    </submittedName>
</protein>
<name>A0A1G6MU94_9BACT</name>
<keyword evidence="1" id="KW-0472">Membrane</keyword>
<sequence>MKIYQINIVKTSIFVVVFYLLYLSSQYIRLAPTIIPILTPISILYLDKKYGFIFSVSYMFLLFISGFQIQSLSIFFLFLLPLILFKNLKKFLVYAIIALILSILNYYIIFEFFTELIPQFILNNALLKIFGYIAYYVFLLAYPFLLNRLKMEIDNIINKYMGQKGD</sequence>
<reference evidence="3 5" key="2">
    <citation type="submission" date="2019-04" db="EMBL/GenBank/DDBJ databases">
        <title>Draft genome sequence data and analysis of a Fermenting Bacterium, Geotoga petraea strain HO-Geo1, isolated from heavy-oil petroleum reservoir in Russia.</title>
        <authorList>
            <person name="Grouzdev D.S."/>
            <person name="Semenova E.M."/>
            <person name="Sokolova D.S."/>
            <person name="Tourova T.P."/>
            <person name="Poltaraus A.B."/>
            <person name="Nazina T.N."/>
        </authorList>
    </citation>
    <scope>NUCLEOTIDE SEQUENCE [LARGE SCALE GENOMIC DNA]</scope>
    <source>
        <strain evidence="3 5">HO-Geo1</strain>
    </source>
</reference>
<feature type="transmembrane region" description="Helical" evidence="1">
    <location>
        <begin position="91"/>
        <end position="109"/>
    </location>
</feature>
<feature type="transmembrane region" description="Helical" evidence="1">
    <location>
        <begin position="58"/>
        <end position="84"/>
    </location>
</feature>
<reference evidence="2 4" key="1">
    <citation type="submission" date="2016-10" db="EMBL/GenBank/DDBJ databases">
        <authorList>
            <person name="de Groot N.N."/>
        </authorList>
    </citation>
    <scope>NUCLEOTIDE SEQUENCE [LARGE SCALE GENOMIC DNA]</scope>
    <source>
        <strain evidence="2 4">WG14</strain>
    </source>
</reference>
<proteinExistence type="predicted"/>
<dbReference type="RefSeq" id="WP_091403982.1">
    <property type="nucleotide sequence ID" value="NZ_FMYV01000005.1"/>
</dbReference>
<evidence type="ECO:0000313" key="5">
    <source>
        <dbReference type="Proteomes" id="UP000297288"/>
    </source>
</evidence>
<organism evidence="2 4">
    <name type="scientific">Geotoga petraea</name>
    <dbReference type="NCBI Taxonomy" id="28234"/>
    <lineage>
        <taxon>Bacteria</taxon>
        <taxon>Thermotogati</taxon>
        <taxon>Thermotogota</taxon>
        <taxon>Thermotogae</taxon>
        <taxon>Petrotogales</taxon>
        <taxon>Petrotogaceae</taxon>
        <taxon>Geotoga</taxon>
    </lineage>
</organism>
<gene>
    <name evidence="3" type="ORF">E4650_08625</name>
    <name evidence="2" type="ORF">SAMN04488588_1369</name>
</gene>
<evidence type="ECO:0000313" key="4">
    <source>
        <dbReference type="Proteomes" id="UP000199322"/>
    </source>
</evidence>
<dbReference type="STRING" id="28234.SAMN04488588_1369"/>
<dbReference type="AlphaFoldDB" id="A0A1G6MU94"/>
<keyword evidence="1" id="KW-1133">Transmembrane helix</keyword>
<keyword evidence="1" id="KW-0812">Transmembrane</keyword>
<dbReference type="Proteomes" id="UP000199322">
    <property type="component" value="Unassembled WGS sequence"/>
</dbReference>
<feature type="transmembrane region" description="Helical" evidence="1">
    <location>
        <begin position="129"/>
        <end position="146"/>
    </location>
</feature>
<dbReference type="EMBL" id="SRME01000005">
    <property type="protein sequence ID" value="TGG87358.1"/>
    <property type="molecule type" value="Genomic_DNA"/>
</dbReference>